<dbReference type="AlphaFoldDB" id="A0AAV3QYP7"/>
<dbReference type="PROSITE" id="PS50994">
    <property type="entry name" value="INTEGRASE"/>
    <property type="match status" value="1"/>
</dbReference>
<comment type="caution">
    <text evidence="2">The sequence shown here is derived from an EMBL/GenBank/DDBJ whole genome shotgun (WGS) entry which is preliminary data.</text>
</comment>
<organism evidence="2 3">
    <name type="scientific">Lithospermum erythrorhizon</name>
    <name type="common">Purple gromwell</name>
    <name type="synonym">Lithospermum officinale var. erythrorhizon</name>
    <dbReference type="NCBI Taxonomy" id="34254"/>
    <lineage>
        <taxon>Eukaryota</taxon>
        <taxon>Viridiplantae</taxon>
        <taxon>Streptophyta</taxon>
        <taxon>Embryophyta</taxon>
        <taxon>Tracheophyta</taxon>
        <taxon>Spermatophyta</taxon>
        <taxon>Magnoliopsida</taxon>
        <taxon>eudicotyledons</taxon>
        <taxon>Gunneridae</taxon>
        <taxon>Pentapetalae</taxon>
        <taxon>asterids</taxon>
        <taxon>lamiids</taxon>
        <taxon>Boraginales</taxon>
        <taxon>Boraginaceae</taxon>
        <taxon>Boraginoideae</taxon>
        <taxon>Lithospermeae</taxon>
        <taxon>Lithospermum</taxon>
    </lineage>
</organism>
<feature type="domain" description="Integrase catalytic" evidence="1">
    <location>
        <begin position="16"/>
        <end position="103"/>
    </location>
</feature>
<dbReference type="InterPro" id="IPR036397">
    <property type="entry name" value="RNaseH_sf"/>
</dbReference>
<evidence type="ECO:0000313" key="3">
    <source>
        <dbReference type="Proteomes" id="UP001454036"/>
    </source>
</evidence>
<dbReference type="GO" id="GO:0015074">
    <property type="term" value="P:DNA integration"/>
    <property type="evidence" value="ECO:0007669"/>
    <property type="project" value="InterPro"/>
</dbReference>
<evidence type="ECO:0000259" key="1">
    <source>
        <dbReference type="PROSITE" id="PS50994"/>
    </source>
</evidence>
<dbReference type="InterPro" id="IPR012337">
    <property type="entry name" value="RNaseH-like_sf"/>
</dbReference>
<dbReference type="InterPro" id="IPR001584">
    <property type="entry name" value="Integrase_cat-core"/>
</dbReference>
<accession>A0AAV3QYP7</accession>
<reference evidence="2 3" key="1">
    <citation type="submission" date="2024-01" db="EMBL/GenBank/DDBJ databases">
        <title>The complete chloroplast genome sequence of Lithospermum erythrorhizon: insights into the phylogenetic relationship among Boraginaceae species and the maternal lineages of purple gromwells.</title>
        <authorList>
            <person name="Okada T."/>
            <person name="Watanabe K."/>
        </authorList>
    </citation>
    <scope>NUCLEOTIDE SEQUENCE [LARGE SCALE GENOMIC DNA]</scope>
</reference>
<evidence type="ECO:0000313" key="2">
    <source>
        <dbReference type="EMBL" id="GAA0169267.1"/>
    </source>
</evidence>
<gene>
    <name evidence="2" type="ORF">LIER_23791</name>
</gene>
<dbReference type="GO" id="GO:0003676">
    <property type="term" value="F:nucleic acid binding"/>
    <property type="evidence" value="ECO:0007669"/>
    <property type="project" value="InterPro"/>
</dbReference>
<dbReference type="SUPFAM" id="SSF53098">
    <property type="entry name" value="Ribonuclease H-like"/>
    <property type="match status" value="1"/>
</dbReference>
<dbReference type="EMBL" id="BAABME010006773">
    <property type="protein sequence ID" value="GAA0169267.1"/>
    <property type="molecule type" value="Genomic_DNA"/>
</dbReference>
<dbReference type="Pfam" id="PF00665">
    <property type="entry name" value="rve"/>
    <property type="match status" value="1"/>
</dbReference>
<dbReference type="InterPro" id="IPR050951">
    <property type="entry name" value="Retrovirus_Pol_polyprotein"/>
</dbReference>
<dbReference type="PANTHER" id="PTHR37984:SF5">
    <property type="entry name" value="PROTEIN NYNRIN-LIKE"/>
    <property type="match status" value="1"/>
</dbReference>
<protein>
    <recommendedName>
        <fullName evidence="1">Integrase catalytic domain-containing protein</fullName>
    </recommendedName>
</protein>
<dbReference type="Gene3D" id="3.30.420.10">
    <property type="entry name" value="Ribonuclease H-like superfamily/Ribonuclease H"/>
    <property type="match status" value="1"/>
</dbReference>
<dbReference type="PANTHER" id="PTHR37984">
    <property type="entry name" value="PROTEIN CBG26694"/>
    <property type="match status" value="1"/>
</dbReference>
<keyword evidence="3" id="KW-1185">Reference proteome</keyword>
<name>A0AAV3QYP7_LITER</name>
<proteinExistence type="predicted"/>
<dbReference type="Proteomes" id="UP001454036">
    <property type="component" value="Unassembled WGS sequence"/>
</dbReference>
<sequence length="103" mass="11860">MKVVPKQSVAEITPILCAVPFAMWGIDLIGQFVKPATKYKDVVVVVDFFSKWVEAILLRNSIADDIEDFIWKNIITRYGIPKILVLDTGSQFDHRCYEICYYV</sequence>